<name>A0ACB9FJ43_ARCLA</name>
<sequence length="2565" mass="293170">MIQFLNLKNKDYMTSIIEGPGDPKSLVRGQAATATDPAIPDRYVSKPYQFFNETEKARHKVDEEAFIYLTMGISNDIYNRVDSRDSAKALWDELEKQFQGSKKSIQTKLNQSINAYEGFHAKEGETLLETYNRFNIILNDLRRNGMSKTESEINYKFIKNLNPEWKSYAINIQMTKDMAQEDVNDIFTTLSQHEDELKQLSAKKKMVKDSLALMSERKKRSSSKSSSSDKTKSRKSRALLTTVTDSRTDKSSTESEEHSDEDMQRFAENLALLTKQFKSFGKKRYSNPKYDNYKKDKYKLRSEKKYEKSGEKRDDKREEKREGKKDDIEPKYGRCYNCGKPGHFSKDCKQKRIKNSEYYTRKSLIAKKVEDGQNLMAEEENWFYKSSDDESAHFTQVCMMAKVDDDIGSSSDHSDCGSEVRIQSLKAQVKFMKEEFKTLKGKLSHERQTMLNFRDENSMLKDFVKDRESKKDLLKKDKDVLISKISELEKDLVNLNAEKGDFQLKFEVCYQERNEAYCKIKQLEDLNLKRGQTEQTLNLLTNKLQNVRFYDVKKGLGFEPNTVLKRAPENLYNFDKMGSIPTKPNIHDTFVKGKVVNDDDTSSCADSISSLKSVGFVYKDLNESYKTRKIEFSEFTSLFSPCLPTESAKVEENNTESQCQFDESDLETDVENQVLSSDLFTSNSSNGSESENIMNQDLNSDFSKIMTEEIFTEMMNASDPVPIIEKMESNSEVNQTSNFEKQITDLQKTIEELEDENVDLKFKLDKSSEENKELSKELNILKNDLFQQNLKEKRMFDSTNWNVHSNPEFDTVNSKSSVVYTSTPEFPPSIFEKGEASCTSKSKSSSSKKTNKILFPVSDVKSQNGKGETVKNVKENKVAKNKCNIRDSGSLTCKNSNVPKCQSCMNDCTSLDKSKLLTFARENFICKHCHDNPFIISSIYSKSKIARKTSHIKSASKSLTHQAKIFHAKIDHFSKKKTFHELNVKMVWKWVPKSRYEWRIKAKVDDIVELQKANKEGPIWIWHLLHNYVEEPAGTVSYANSEVTGYIRGHGSLTNGTVTIKRVLYVEGLDHNLFSTSQFCDSQFQVRFTDKCCYIEDKDGRAVFKAKRNANLYSVNFPTLSASRPVCLITKASRAESWIWHRRLSHQNFDAINQLARQGIVKGLPELRFEKNSLCPACEMGKMKRTSHKAKTEFSSSTPLQLIHMDLCGPMRTQSINGKKYILVMIDEYSRYTWLEFLRNKSDAAELIIEFLKKIQVRIHLPVISLRSDNGTEFKNEKLQSYIISVGISHNLSAAYTPQQNGVVERKNRTLVEAVRTMLAYSELPMFLWAEAVATACFTQNRTIVIKRHKKTAYELINHRKPNIKFFRTFCCRCYILNDRDNLGKFDKKADEGFFIGYSLTSKAYRTYNRRTKTIMESINVSFDESSTLTSEHNSSELKLKQKVSIQDGIEPEVKQNKSSNSNKITAELDLLFFDAFMDICPDFEKSSISASTSDVPIIIADISGPSENVTISTTSGTSQYIHSEDTNVDFVHADPNSATEIPSDSSIAPEIFTSEEAVQVVPSTSGVDKDLPAVYDEYEEDNTQTDIHPIPSTMKWTRDHPLHNIIGDAQSGVQTRATSANFCLYSSFLSSLEPKTASEALRDPDWILAMQDELLQFERNKVWRLIPLPKGKSVIGTKWVFRNKRDESGVVVRNKARLVAKGYCQQEGIDYEETFAPVARLEAIRIFLSYAAHKNFTVFQMDVKSAFLNGILHEEVYVAQPEGFVDPKNPDHVYVLDKALYGLKQAPRAWYETLTQFLLASGFKKGTIDTTLFLKKQGDDMILIQIYVDDIIFGSTNPKFCKIFSRIMESRFEMSMMGELNFFLGLQVKQLPEGIFINQSKYIRDILKKFNMTDSSVMKTPMATGTLLDADLSSKSVDQKMYRSMIGSLLYLTASRPDIMFATCFCERYQANPKESHFVAVKRILRYLKGSTELGLWYPKGSSFDLTAYTDADHAGCKLDRKSTSGSCQFLGDKLVSWTSKKQNCVSTSTAEAEYVAAASCCSQVLWMKTQLKDFGYTYQRVPLYCDSKSAIAITANPVQHSKTKHIDVRYHFIKDHVEKGDIEMHFVTTDYQLADLFTKPLDEKRYQGGGYLVKDTLITIFIPVGVKDSDLQALLTVSCVDSGENVFRASDIVFRASDEAISDVFIVTNIQRECLQSSDVVFRASNEAISDVLVAEKYFRGRNIIKARENEIKEKEKMIALKENTIQTCEKEIKLKERKIVNLQSQLKSTKQKSSEQQAKSVELQQKFTNFEGKISVSEAKNVELLKNLQADKVKADSEKSSTQKQSDLSKKTLQEKNDLELRCIKLSKQVSEFEKILITERKVLEDKTVEFPKQISALEDLLKKERKCFQEKKKSFELEKKNAKNRNMAKSDLKQKFDTLIAEKNNSSEKIKNLEAANVDLSNKVSADVIDQSPVDNTTKSVCSFKTASTSFYVKSHGKYSQKEQMVWRVKRSSDEKKKDKASASTSNAKKNSAHKGLLKRRFVVLTMEQMTLHPKFKWGTRTKAFEQKSSKPELNVKDYGS</sequence>
<organism evidence="1 2">
    <name type="scientific">Arctium lappa</name>
    <name type="common">Greater burdock</name>
    <name type="synonym">Lappa major</name>
    <dbReference type="NCBI Taxonomy" id="4217"/>
    <lineage>
        <taxon>Eukaryota</taxon>
        <taxon>Viridiplantae</taxon>
        <taxon>Streptophyta</taxon>
        <taxon>Embryophyta</taxon>
        <taxon>Tracheophyta</taxon>
        <taxon>Spermatophyta</taxon>
        <taxon>Magnoliopsida</taxon>
        <taxon>eudicotyledons</taxon>
        <taxon>Gunneridae</taxon>
        <taxon>Pentapetalae</taxon>
        <taxon>asterids</taxon>
        <taxon>campanulids</taxon>
        <taxon>Asterales</taxon>
        <taxon>Asteraceae</taxon>
        <taxon>Carduoideae</taxon>
        <taxon>Cardueae</taxon>
        <taxon>Arctiinae</taxon>
        <taxon>Arctium</taxon>
    </lineage>
</organism>
<dbReference type="EMBL" id="CM042047">
    <property type="protein sequence ID" value="KAI3770808.1"/>
    <property type="molecule type" value="Genomic_DNA"/>
</dbReference>
<accession>A0ACB9FJ43</accession>
<evidence type="ECO:0000313" key="2">
    <source>
        <dbReference type="Proteomes" id="UP001055879"/>
    </source>
</evidence>
<proteinExistence type="predicted"/>
<keyword evidence="2" id="KW-1185">Reference proteome</keyword>
<reference evidence="2" key="1">
    <citation type="journal article" date="2022" name="Mol. Ecol. Resour.">
        <title>The genomes of chicory, endive, great burdock and yacon provide insights into Asteraceae palaeo-polyploidization history and plant inulin production.</title>
        <authorList>
            <person name="Fan W."/>
            <person name="Wang S."/>
            <person name="Wang H."/>
            <person name="Wang A."/>
            <person name="Jiang F."/>
            <person name="Liu H."/>
            <person name="Zhao H."/>
            <person name="Xu D."/>
            <person name="Zhang Y."/>
        </authorList>
    </citation>
    <scope>NUCLEOTIDE SEQUENCE [LARGE SCALE GENOMIC DNA]</scope>
    <source>
        <strain evidence="2">cv. Niubang</strain>
    </source>
</reference>
<gene>
    <name evidence="1" type="ORF">L6452_01952</name>
</gene>
<comment type="caution">
    <text evidence="1">The sequence shown here is derived from an EMBL/GenBank/DDBJ whole genome shotgun (WGS) entry which is preliminary data.</text>
</comment>
<reference evidence="1 2" key="2">
    <citation type="journal article" date="2022" name="Mol. Ecol. Resour.">
        <title>The genomes of chicory, endive, great burdock and yacon provide insights into Asteraceae paleo-polyploidization history and plant inulin production.</title>
        <authorList>
            <person name="Fan W."/>
            <person name="Wang S."/>
            <person name="Wang H."/>
            <person name="Wang A."/>
            <person name="Jiang F."/>
            <person name="Liu H."/>
            <person name="Zhao H."/>
            <person name="Xu D."/>
            <person name="Zhang Y."/>
        </authorList>
    </citation>
    <scope>NUCLEOTIDE SEQUENCE [LARGE SCALE GENOMIC DNA]</scope>
    <source>
        <strain evidence="2">cv. Niubang</strain>
    </source>
</reference>
<protein>
    <submittedName>
        <fullName evidence="1">Uncharacterized protein</fullName>
    </submittedName>
</protein>
<evidence type="ECO:0000313" key="1">
    <source>
        <dbReference type="EMBL" id="KAI3770808.1"/>
    </source>
</evidence>
<dbReference type="Proteomes" id="UP001055879">
    <property type="component" value="Linkage Group LG01"/>
</dbReference>